<name>A0A438CKI7_VITVI</name>
<reference evidence="1 2" key="1">
    <citation type="journal article" date="2018" name="PLoS Genet.">
        <title>Population sequencing reveals clonal diversity and ancestral inbreeding in the grapevine cultivar Chardonnay.</title>
        <authorList>
            <person name="Roach M.J."/>
            <person name="Johnson D.L."/>
            <person name="Bohlmann J."/>
            <person name="van Vuuren H.J."/>
            <person name="Jones S.J."/>
            <person name="Pretorius I.S."/>
            <person name="Schmidt S.A."/>
            <person name="Borneman A.R."/>
        </authorList>
    </citation>
    <scope>NUCLEOTIDE SEQUENCE [LARGE SCALE GENOMIC DNA]</scope>
    <source>
        <strain evidence="2">cv. Chardonnay</strain>
        <tissue evidence="1">Leaf</tissue>
    </source>
</reference>
<comment type="caution">
    <text evidence="1">The sequence shown here is derived from an EMBL/GenBank/DDBJ whole genome shotgun (WGS) entry which is preliminary data.</text>
</comment>
<evidence type="ECO:0008006" key="3">
    <source>
        <dbReference type="Google" id="ProtNLM"/>
    </source>
</evidence>
<protein>
    <recommendedName>
        <fullName evidence="3">Retrovirus-related Pol polyprotein from transposon TNT 1-94</fullName>
    </recommendedName>
</protein>
<dbReference type="AlphaFoldDB" id="A0A438CKI7"/>
<sequence>MQARLVILGNKQVEGIDYNETFASIAKMVTVRTFLAVAAAKGWNCIKWMYIMPSYTTPGGSAHLPNDYLTRTIYCVHMLAQFMQQPKNEHWEAALRVVRPFAF</sequence>
<organism evidence="1 2">
    <name type="scientific">Vitis vinifera</name>
    <name type="common">Grape</name>
    <dbReference type="NCBI Taxonomy" id="29760"/>
    <lineage>
        <taxon>Eukaryota</taxon>
        <taxon>Viridiplantae</taxon>
        <taxon>Streptophyta</taxon>
        <taxon>Embryophyta</taxon>
        <taxon>Tracheophyta</taxon>
        <taxon>Spermatophyta</taxon>
        <taxon>Magnoliopsida</taxon>
        <taxon>eudicotyledons</taxon>
        <taxon>Gunneridae</taxon>
        <taxon>Pentapetalae</taxon>
        <taxon>rosids</taxon>
        <taxon>Vitales</taxon>
        <taxon>Vitaceae</taxon>
        <taxon>Viteae</taxon>
        <taxon>Vitis</taxon>
    </lineage>
</organism>
<evidence type="ECO:0000313" key="1">
    <source>
        <dbReference type="EMBL" id="RVW23724.1"/>
    </source>
</evidence>
<evidence type="ECO:0000313" key="2">
    <source>
        <dbReference type="Proteomes" id="UP000288805"/>
    </source>
</evidence>
<accession>A0A438CKI7</accession>
<dbReference type="EMBL" id="QGNW01002188">
    <property type="protein sequence ID" value="RVW23724.1"/>
    <property type="molecule type" value="Genomic_DNA"/>
</dbReference>
<dbReference type="Proteomes" id="UP000288805">
    <property type="component" value="Unassembled WGS sequence"/>
</dbReference>
<proteinExistence type="predicted"/>
<gene>
    <name evidence="1" type="ORF">CK203_100803</name>
</gene>